<dbReference type="OrthoDB" id="2129069at2759"/>
<dbReference type="STRING" id="283909.R7VEG4"/>
<reference evidence="4" key="3">
    <citation type="submission" date="2015-06" db="UniProtKB">
        <authorList>
            <consortium name="EnsemblMetazoa"/>
        </authorList>
    </citation>
    <scope>IDENTIFICATION</scope>
</reference>
<protein>
    <recommendedName>
        <fullName evidence="6">Optic atrophy 3 protein</fullName>
    </recommendedName>
</protein>
<dbReference type="InterPro" id="IPR010754">
    <property type="entry name" value="OPA3-like"/>
</dbReference>
<sequence length="172" mass="19644">MPFPLAKLGYLAVKQISKPLARSIKEKAKTSPFLRNYILLPPAQLYHFWECTFKMRLMGFRRVTEVAPLNEQMAVDQAAEILGEVVIYSVGAGIIFWEYRRQERNNRSKEDTQNDRLGSLEEEVKEMGIQLEVQSAQLREMNRQLLGLHVADRKTTTIKDSSGSATLIVSNT</sequence>
<dbReference type="OMA" id="WAEFEGT"/>
<dbReference type="Pfam" id="PF07047">
    <property type="entry name" value="OPA3"/>
    <property type="match status" value="1"/>
</dbReference>
<proteinExistence type="inferred from homology"/>
<gene>
    <name evidence="3" type="ORF">CAPTEDRAFT_210501</name>
</gene>
<reference evidence="3 5" key="2">
    <citation type="journal article" date="2013" name="Nature">
        <title>Insights into bilaterian evolution from three spiralian genomes.</title>
        <authorList>
            <person name="Simakov O."/>
            <person name="Marletaz F."/>
            <person name="Cho S.J."/>
            <person name="Edsinger-Gonzales E."/>
            <person name="Havlak P."/>
            <person name="Hellsten U."/>
            <person name="Kuo D.H."/>
            <person name="Larsson T."/>
            <person name="Lv J."/>
            <person name="Arendt D."/>
            <person name="Savage R."/>
            <person name="Osoegawa K."/>
            <person name="de Jong P."/>
            <person name="Grimwood J."/>
            <person name="Chapman J.A."/>
            <person name="Shapiro H."/>
            <person name="Aerts A."/>
            <person name="Otillar R.P."/>
            <person name="Terry A.Y."/>
            <person name="Boore J.L."/>
            <person name="Grigoriev I.V."/>
            <person name="Lindberg D.R."/>
            <person name="Seaver E.C."/>
            <person name="Weisblat D.A."/>
            <person name="Putnam N.H."/>
            <person name="Rokhsar D.S."/>
        </authorList>
    </citation>
    <scope>NUCLEOTIDE SEQUENCE</scope>
    <source>
        <strain evidence="3 5">I ESC-2004</strain>
    </source>
</reference>
<evidence type="ECO:0000256" key="1">
    <source>
        <dbReference type="ARBA" id="ARBA00007584"/>
    </source>
</evidence>
<dbReference type="HOGENOM" id="CLU_074707_5_1_1"/>
<dbReference type="PANTHER" id="PTHR12499">
    <property type="entry name" value="OPTIC ATROPHY 3 PROTEIN OPA3"/>
    <property type="match status" value="1"/>
</dbReference>
<keyword evidence="2" id="KW-0175">Coiled coil</keyword>
<evidence type="ECO:0000313" key="5">
    <source>
        <dbReference type="Proteomes" id="UP000014760"/>
    </source>
</evidence>
<dbReference type="AlphaFoldDB" id="R7VEG4"/>
<dbReference type="EMBL" id="AMQN01004106">
    <property type="status" value="NOT_ANNOTATED_CDS"/>
    <property type="molecule type" value="Genomic_DNA"/>
</dbReference>
<comment type="similarity">
    <text evidence="1">Belongs to the OPA3 family.</text>
</comment>
<dbReference type="GO" id="GO:0005739">
    <property type="term" value="C:mitochondrion"/>
    <property type="evidence" value="ECO:0007669"/>
    <property type="project" value="TreeGrafter"/>
</dbReference>
<dbReference type="FunCoup" id="R7VEG4">
    <property type="interactions" value="926"/>
</dbReference>
<name>R7VEG4_CAPTE</name>
<dbReference type="GO" id="GO:0019216">
    <property type="term" value="P:regulation of lipid metabolic process"/>
    <property type="evidence" value="ECO:0007669"/>
    <property type="project" value="TreeGrafter"/>
</dbReference>
<evidence type="ECO:0000313" key="3">
    <source>
        <dbReference type="EMBL" id="ELU17213.1"/>
    </source>
</evidence>
<evidence type="ECO:0008006" key="6">
    <source>
        <dbReference type="Google" id="ProtNLM"/>
    </source>
</evidence>
<evidence type="ECO:0000313" key="4">
    <source>
        <dbReference type="EnsemblMetazoa" id="CapteP210501"/>
    </source>
</evidence>
<dbReference type="Proteomes" id="UP000014760">
    <property type="component" value="Unassembled WGS sequence"/>
</dbReference>
<dbReference type="PANTHER" id="PTHR12499:SF0">
    <property type="entry name" value="OPTIC ATROPHY 3 PROTEIN"/>
    <property type="match status" value="1"/>
</dbReference>
<dbReference type="EMBL" id="KB292627">
    <property type="protein sequence ID" value="ELU17213.1"/>
    <property type="molecule type" value="Genomic_DNA"/>
</dbReference>
<evidence type="ECO:0000256" key="2">
    <source>
        <dbReference type="ARBA" id="ARBA00023054"/>
    </source>
</evidence>
<reference evidence="5" key="1">
    <citation type="submission" date="2012-12" db="EMBL/GenBank/DDBJ databases">
        <authorList>
            <person name="Hellsten U."/>
            <person name="Grimwood J."/>
            <person name="Chapman J.A."/>
            <person name="Shapiro H."/>
            <person name="Aerts A."/>
            <person name="Otillar R.P."/>
            <person name="Terry A.Y."/>
            <person name="Boore J.L."/>
            <person name="Simakov O."/>
            <person name="Marletaz F."/>
            <person name="Cho S.-J."/>
            <person name="Edsinger-Gonzales E."/>
            <person name="Havlak P."/>
            <person name="Kuo D.-H."/>
            <person name="Larsson T."/>
            <person name="Lv J."/>
            <person name="Arendt D."/>
            <person name="Savage R."/>
            <person name="Osoegawa K."/>
            <person name="de Jong P."/>
            <person name="Lindberg D.R."/>
            <person name="Seaver E.C."/>
            <person name="Weisblat D.A."/>
            <person name="Putnam N.H."/>
            <person name="Grigoriev I.V."/>
            <person name="Rokhsar D.S."/>
        </authorList>
    </citation>
    <scope>NUCLEOTIDE SEQUENCE</scope>
    <source>
        <strain evidence="5">I ESC-2004</strain>
    </source>
</reference>
<keyword evidence="5" id="KW-1185">Reference proteome</keyword>
<accession>R7VEG4</accession>
<organism evidence="3">
    <name type="scientific">Capitella teleta</name>
    <name type="common">Polychaete worm</name>
    <dbReference type="NCBI Taxonomy" id="283909"/>
    <lineage>
        <taxon>Eukaryota</taxon>
        <taxon>Metazoa</taxon>
        <taxon>Spiralia</taxon>
        <taxon>Lophotrochozoa</taxon>
        <taxon>Annelida</taxon>
        <taxon>Polychaeta</taxon>
        <taxon>Sedentaria</taxon>
        <taxon>Scolecida</taxon>
        <taxon>Capitellidae</taxon>
        <taxon>Capitella</taxon>
    </lineage>
</organism>
<dbReference type="EnsemblMetazoa" id="CapteT210501">
    <property type="protein sequence ID" value="CapteP210501"/>
    <property type="gene ID" value="CapteG210501"/>
</dbReference>